<name>K2GWM0_9BACT</name>
<evidence type="ECO:0008006" key="3">
    <source>
        <dbReference type="Google" id="ProtNLM"/>
    </source>
</evidence>
<accession>K2GWM0</accession>
<proteinExistence type="predicted"/>
<protein>
    <recommendedName>
        <fullName evidence="3">Prepilin-type N-terminal cleavage/methylation domain-containing protein</fullName>
    </recommendedName>
</protein>
<evidence type="ECO:0000256" key="1">
    <source>
        <dbReference type="SAM" id="Phobius"/>
    </source>
</evidence>
<dbReference type="AlphaFoldDB" id="K2GWM0"/>
<dbReference type="Pfam" id="PF07963">
    <property type="entry name" value="N_methyl"/>
    <property type="match status" value="1"/>
</dbReference>
<organism evidence="2">
    <name type="scientific">uncultured bacterium</name>
    <name type="common">gcode 4</name>
    <dbReference type="NCBI Taxonomy" id="1234023"/>
    <lineage>
        <taxon>Bacteria</taxon>
        <taxon>environmental samples</taxon>
    </lineage>
</organism>
<comment type="caution">
    <text evidence="2">The sequence shown here is derived from an EMBL/GenBank/DDBJ whole genome shotgun (WGS) entry which is preliminary data.</text>
</comment>
<sequence length="451" mass="52320">MNQTKNKAFTLVELIVVIVILAILATIAFLSFSSQSGSARDSARLSDTVNIRKWLELRQAIGWSIPLPANPKAYTWWVTATGVSGVTITEWTVNNSILSTLSTGIKDPSWTEYRYSTISQWWQPLYYQLALELENPTSMRENVINPFLAFNEDIASADAVSSKVVQLKWSYMFDPSLPSLFILSGSTSSASWWIYNPDLCFALGWSSTNTFSNKEDCISKKDMNLKDYDSSLVWYWDMETTSWWLLKDLSGNGNDGVGSGSIISMPNSALTWGIIGRWLNFNSWNNDCVWINQTNSLSGTPMTFSLKTKMKSNPFPVMSRIMAFSIDSANWYTITAYNWITWNPNLYESFVFQSTINWNQYWWGMWANKYVFWSWYDLTWIYDWKNTVFYINWVKIQGWPAGLSIPPKYLTLFLWCRYDYAYYNWIIDEVKIYNRALSNSEIIQQAKSAWF</sequence>
<keyword evidence="1" id="KW-0812">Transmembrane</keyword>
<dbReference type="EMBL" id="AMFJ01000435">
    <property type="protein sequence ID" value="EKE27735.1"/>
    <property type="molecule type" value="Genomic_DNA"/>
</dbReference>
<reference evidence="2" key="1">
    <citation type="journal article" date="2012" name="Science">
        <title>Fermentation, hydrogen, and sulfur metabolism in multiple uncultivated bacterial phyla.</title>
        <authorList>
            <person name="Wrighton K.C."/>
            <person name="Thomas B.C."/>
            <person name="Sharon I."/>
            <person name="Miller C.S."/>
            <person name="Castelle C.J."/>
            <person name="VerBerkmoes N.C."/>
            <person name="Wilkins M.J."/>
            <person name="Hettich R.L."/>
            <person name="Lipton M.S."/>
            <person name="Williams K.H."/>
            <person name="Long P.E."/>
            <person name="Banfield J.F."/>
        </authorList>
    </citation>
    <scope>NUCLEOTIDE SEQUENCE [LARGE SCALE GENOMIC DNA]</scope>
</reference>
<dbReference type="Gene3D" id="3.30.700.10">
    <property type="entry name" value="Glycoprotein, Type 4 Pilin"/>
    <property type="match status" value="1"/>
</dbReference>
<dbReference type="SUPFAM" id="SSF54523">
    <property type="entry name" value="Pili subunits"/>
    <property type="match status" value="1"/>
</dbReference>
<dbReference type="InterPro" id="IPR012902">
    <property type="entry name" value="N_methyl_site"/>
</dbReference>
<keyword evidence="1" id="KW-1133">Transmembrane helix</keyword>
<keyword evidence="1" id="KW-0472">Membrane</keyword>
<dbReference type="InterPro" id="IPR013320">
    <property type="entry name" value="ConA-like_dom_sf"/>
</dbReference>
<evidence type="ECO:0000313" key="2">
    <source>
        <dbReference type="EMBL" id="EKE27735.1"/>
    </source>
</evidence>
<dbReference type="SUPFAM" id="SSF49899">
    <property type="entry name" value="Concanavalin A-like lectins/glucanases"/>
    <property type="match status" value="1"/>
</dbReference>
<dbReference type="NCBIfam" id="TIGR02532">
    <property type="entry name" value="IV_pilin_GFxxxE"/>
    <property type="match status" value="1"/>
</dbReference>
<gene>
    <name evidence="2" type="ORF">ACD_3C00161G0002</name>
</gene>
<dbReference type="Gene3D" id="2.60.120.200">
    <property type="match status" value="1"/>
</dbReference>
<dbReference type="InterPro" id="IPR045584">
    <property type="entry name" value="Pilin-like"/>
</dbReference>
<feature type="transmembrane region" description="Helical" evidence="1">
    <location>
        <begin position="12"/>
        <end position="32"/>
    </location>
</feature>